<evidence type="ECO:0008006" key="2">
    <source>
        <dbReference type="Google" id="ProtNLM"/>
    </source>
</evidence>
<proteinExistence type="predicted"/>
<dbReference type="EMBL" id="MN739837">
    <property type="protein sequence ID" value="QHT74085.1"/>
    <property type="molecule type" value="Genomic_DNA"/>
</dbReference>
<protein>
    <recommendedName>
        <fullName evidence="2">Protein kinase domain-containing protein</fullName>
    </recommendedName>
</protein>
<organism evidence="1">
    <name type="scientific">viral metagenome</name>
    <dbReference type="NCBI Taxonomy" id="1070528"/>
    <lineage>
        <taxon>unclassified sequences</taxon>
        <taxon>metagenomes</taxon>
        <taxon>organismal metagenomes</taxon>
    </lineage>
</organism>
<accession>A0A6C0H1S5</accession>
<sequence length="362" mass="43601">MSIEIEGFTSKKLENNTFNKSIYLTKLPTKDWLTKKEIIFRDEKVYILISELFKKNTIIIKLNYKNDNLIEYYIHKLLIDNKIPNIIKIYGIIKCLESKENIKILENQKTSKKIVNENKELFKDGYCNGTQNDKQINMTVMKKYKYLLSEIKLNFREVIECIFQIIITQLLLYKEYGILHNDMKNPGNIFIELNKKYIKYEYNVKNIRNIYIKPSKKIILFDFDRSEIIDPNFRLKYMKKPEIDLSERNILDNIIDSINVIFDQLYDTNPRKKILNLKKYLAQMIEDIRVIWKNHIMGFNGSLRMKIKCEDQRFKELVGEFTLKILSKLNEFQKEFKDKIMEIEKNNKNYDEFYLNGGYLIR</sequence>
<name>A0A6C0H1S5_9ZZZZ</name>
<evidence type="ECO:0000313" key="1">
    <source>
        <dbReference type="EMBL" id="QHT74085.1"/>
    </source>
</evidence>
<reference evidence="1" key="1">
    <citation type="journal article" date="2020" name="Nature">
        <title>Giant virus diversity and host interactions through global metagenomics.</title>
        <authorList>
            <person name="Schulz F."/>
            <person name="Roux S."/>
            <person name="Paez-Espino D."/>
            <person name="Jungbluth S."/>
            <person name="Walsh D.A."/>
            <person name="Denef V.J."/>
            <person name="McMahon K.D."/>
            <person name="Konstantinidis K.T."/>
            <person name="Eloe-Fadrosh E.A."/>
            <person name="Kyrpides N.C."/>
            <person name="Woyke T."/>
        </authorList>
    </citation>
    <scope>NUCLEOTIDE SEQUENCE</scope>
    <source>
        <strain evidence="1">GVMAG-M-3300023179-4</strain>
    </source>
</reference>
<dbReference type="AlphaFoldDB" id="A0A6C0H1S5"/>